<dbReference type="InterPro" id="IPR031867">
    <property type="entry name" value="MiT/TFE_N"/>
</dbReference>
<evidence type="ECO:0000313" key="11">
    <source>
        <dbReference type="EMBL" id="PIK62754.1"/>
    </source>
</evidence>
<evidence type="ECO:0000259" key="10">
    <source>
        <dbReference type="PROSITE" id="PS50888"/>
    </source>
</evidence>
<name>A0A2G8LRA6_STIJA</name>
<dbReference type="PANTHER" id="PTHR45776:SF2">
    <property type="entry name" value="MIP04163P"/>
    <property type="match status" value="1"/>
</dbReference>
<dbReference type="GO" id="GO:0000981">
    <property type="term" value="F:DNA-binding transcription factor activity, RNA polymerase II-specific"/>
    <property type="evidence" value="ECO:0007669"/>
    <property type="project" value="TreeGrafter"/>
</dbReference>
<dbReference type="CDD" id="cd11397">
    <property type="entry name" value="bHLHzip_MITF_like"/>
    <property type="match status" value="1"/>
</dbReference>
<dbReference type="OrthoDB" id="6242697at2759"/>
<dbReference type="Pfam" id="PF00010">
    <property type="entry name" value="HLH"/>
    <property type="match status" value="1"/>
</dbReference>
<comment type="similarity">
    <text evidence="3">Belongs to the MiT/TFE family.</text>
</comment>
<feature type="domain" description="BHLH" evidence="10">
    <location>
        <begin position="281"/>
        <end position="334"/>
    </location>
</feature>
<dbReference type="STRING" id="307972.A0A2G8LRA6"/>
<evidence type="ECO:0000256" key="1">
    <source>
        <dbReference type="ARBA" id="ARBA00004123"/>
    </source>
</evidence>
<evidence type="ECO:0000256" key="5">
    <source>
        <dbReference type="ARBA" id="ARBA00023125"/>
    </source>
</evidence>
<dbReference type="Gene3D" id="1.20.5.170">
    <property type="match status" value="1"/>
</dbReference>
<dbReference type="GO" id="GO:0005634">
    <property type="term" value="C:nucleus"/>
    <property type="evidence" value="ECO:0007669"/>
    <property type="project" value="UniProtKB-SubCell"/>
</dbReference>
<proteinExistence type="inferred from homology"/>
<gene>
    <name evidence="11" type="ORF">BSL78_00334</name>
</gene>
<evidence type="ECO:0000313" key="12">
    <source>
        <dbReference type="Proteomes" id="UP000230750"/>
    </source>
</evidence>
<organism evidence="11 12">
    <name type="scientific">Stichopus japonicus</name>
    <name type="common">Sea cucumber</name>
    <dbReference type="NCBI Taxonomy" id="307972"/>
    <lineage>
        <taxon>Eukaryota</taxon>
        <taxon>Metazoa</taxon>
        <taxon>Echinodermata</taxon>
        <taxon>Eleutherozoa</taxon>
        <taxon>Echinozoa</taxon>
        <taxon>Holothuroidea</taxon>
        <taxon>Aspidochirotacea</taxon>
        <taxon>Aspidochirotida</taxon>
        <taxon>Stichopodidae</taxon>
        <taxon>Apostichopus</taxon>
    </lineage>
</organism>
<dbReference type="InterPro" id="IPR036638">
    <property type="entry name" value="HLH_DNA-bd_sf"/>
</dbReference>
<feature type="compositionally biased region" description="Polar residues" evidence="9">
    <location>
        <begin position="171"/>
        <end position="183"/>
    </location>
</feature>
<comment type="subcellular location">
    <subcellularLocation>
        <location evidence="2">Cytoplasm</location>
    </subcellularLocation>
    <subcellularLocation>
        <location evidence="1">Nucleus</location>
    </subcellularLocation>
</comment>
<evidence type="ECO:0000256" key="2">
    <source>
        <dbReference type="ARBA" id="ARBA00004496"/>
    </source>
</evidence>
<comment type="caution">
    <text evidence="11">The sequence shown here is derived from an EMBL/GenBank/DDBJ whole genome shotgun (WGS) entry which is preliminary data.</text>
</comment>
<evidence type="ECO:0000256" key="7">
    <source>
        <dbReference type="ARBA" id="ARBA00023163"/>
    </source>
</evidence>
<evidence type="ECO:0000256" key="4">
    <source>
        <dbReference type="ARBA" id="ARBA00023015"/>
    </source>
</evidence>
<feature type="region of interest" description="Disordered" evidence="9">
    <location>
        <begin position="153"/>
        <end position="195"/>
    </location>
</feature>
<dbReference type="GO" id="GO:0000978">
    <property type="term" value="F:RNA polymerase II cis-regulatory region sequence-specific DNA binding"/>
    <property type="evidence" value="ECO:0007669"/>
    <property type="project" value="TreeGrafter"/>
</dbReference>
<evidence type="ECO:0000256" key="8">
    <source>
        <dbReference type="ARBA" id="ARBA00023242"/>
    </source>
</evidence>
<protein>
    <submittedName>
        <fullName evidence="11">Microphthalmia-associated transcription factor</fullName>
    </submittedName>
</protein>
<keyword evidence="6" id="KW-0010">Activator</keyword>
<dbReference type="InterPro" id="IPR011598">
    <property type="entry name" value="bHLH_dom"/>
</dbReference>
<dbReference type="EMBL" id="MRZV01000006">
    <property type="protein sequence ID" value="PIK62754.1"/>
    <property type="molecule type" value="Genomic_DNA"/>
</dbReference>
<dbReference type="PROSITE" id="PS50888">
    <property type="entry name" value="BHLH"/>
    <property type="match status" value="1"/>
</dbReference>
<dbReference type="InterPro" id="IPR021802">
    <property type="entry name" value="MiT/TFE_C"/>
</dbReference>
<evidence type="ECO:0000256" key="6">
    <source>
        <dbReference type="ARBA" id="ARBA00023159"/>
    </source>
</evidence>
<dbReference type="Gene3D" id="4.10.280.10">
    <property type="entry name" value="Helix-loop-helix DNA-binding domain"/>
    <property type="match status" value="1"/>
</dbReference>
<dbReference type="GO" id="GO:0046983">
    <property type="term" value="F:protein dimerization activity"/>
    <property type="evidence" value="ECO:0007669"/>
    <property type="project" value="InterPro"/>
</dbReference>
<keyword evidence="12" id="KW-1185">Reference proteome</keyword>
<keyword evidence="4" id="KW-0805">Transcription regulation</keyword>
<keyword evidence="5" id="KW-0238">DNA-binding</keyword>
<evidence type="ECO:0000256" key="9">
    <source>
        <dbReference type="SAM" id="MobiDB-lite"/>
    </source>
</evidence>
<dbReference type="AlphaFoldDB" id="A0A2G8LRA6"/>
<sequence>MQESGIDLDFDINSLDIFNDDISQVYKSAEEELKPKLDVDIFLKDFEGKTYELQSQVVESVSASTASPLSTTMSTRTSFKQELQRRQLYEEEKNRKDVPSNGANPKTNAIDLPKANNLNTIPEVPRAVLQVSTQLQNPTRYFIQQTQKKQVAEYLSTSQQGQNMSPHMHQSPVTNSPSRLPNGSQTSSLPSSPMSTAEVDFLTDDFDTTDEALLRLLQEASIHMPSTMPTVSQGFLDPSTPPSGNMPVAVAQQSMSCPSTIKQEPITLTEEQLRAYAKDRQKKDNHNMIERRRRFNINDRIKELGTLIPKSPDPDQRQNKGSILKMSVDYIRKLQREREQHMKAEEETQTVGENAAKTTGMLISRFNLLLCRRMLLRIQELEMVCKKHNLDVNPYSLETNTDALATQLISLNGQNLDMSMKVDAPQESPMQTMGGFGPRNQSATLVNPNNQLPNQNSVLNHNSLTGNSSSMLDDMIEDSSSPVVSDALLWHNSPMASHHSSRRSSITSMEDLLS</sequence>
<evidence type="ECO:0000256" key="3">
    <source>
        <dbReference type="ARBA" id="ARBA00008289"/>
    </source>
</evidence>
<dbReference type="GO" id="GO:0005737">
    <property type="term" value="C:cytoplasm"/>
    <property type="evidence" value="ECO:0007669"/>
    <property type="project" value="UniProtKB-SubCell"/>
</dbReference>
<dbReference type="SUPFAM" id="SSF47459">
    <property type="entry name" value="HLH, helix-loop-helix DNA-binding domain"/>
    <property type="match status" value="1"/>
</dbReference>
<keyword evidence="7" id="KW-0804">Transcription</keyword>
<dbReference type="SMART" id="SM00353">
    <property type="entry name" value="HLH"/>
    <property type="match status" value="1"/>
</dbReference>
<feature type="region of interest" description="Disordered" evidence="9">
    <location>
        <begin position="494"/>
        <end position="514"/>
    </location>
</feature>
<feature type="compositionally biased region" description="Polar residues" evidence="9">
    <location>
        <begin position="153"/>
        <end position="165"/>
    </location>
</feature>
<keyword evidence="8" id="KW-0539">Nucleus</keyword>
<dbReference type="Pfam" id="PF15951">
    <property type="entry name" value="MITF_TFEB_C_3_N"/>
    <property type="match status" value="1"/>
</dbReference>
<reference evidence="11 12" key="1">
    <citation type="journal article" date="2017" name="PLoS Biol.">
        <title>The sea cucumber genome provides insights into morphological evolution and visceral regeneration.</title>
        <authorList>
            <person name="Zhang X."/>
            <person name="Sun L."/>
            <person name="Yuan J."/>
            <person name="Sun Y."/>
            <person name="Gao Y."/>
            <person name="Zhang L."/>
            <person name="Li S."/>
            <person name="Dai H."/>
            <person name="Hamel J.F."/>
            <person name="Liu C."/>
            <person name="Yu Y."/>
            <person name="Liu S."/>
            <person name="Lin W."/>
            <person name="Guo K."/>
            <person name="Jin S."/>
            <person name="Xu P."/>
            <person name="Storey K.B."/>
            <person name="Huan P."/>
            <person name="Zhang T."/>
            <person name="Zhou Y."/>
            <person name="Zhang J."/>
            <person name="Lin C."/>
            <person name="Li X."/>
            <person name="Xing L."/>
            <person name="Huo D."/>
            <person name="Sun M."/>
            <person name="Wang L."/>
            <person name="Mercier A."/>
            <person name="Li F."/>
            <person name="Yang H."/>
            <person name="Xiang J."/>
        </authorList>
    </citation>
    <scope>NUCLEOTIDE SEQUENCE [LARGE SCALE GENOMIC DNA]</scope>
    <source>
        <strain evidence="11">Shaxun</strain>
        <tissue evidence="11">Muscle</tissue>
    </source>
</reference>
<dbReference type="Proteomes" id="UP000230750">
    <property type="component" value="Unassembled WGS sequence"/>
</dbReference>
<feature type="region of interest" description="Disordered" evidence="9">
    <location>
        <begin position="90"/>
        <end position="117"/>
    </location>
</feature>
<dbReference type="Pfam" id="PF11851">
    <property type="entry name" value="DUF3371"/>
    <property type="match status" value="1"/>
</dbReference>
<dbReference type="PANTHER" id="PTHR45776">
    <property type="entry name" value="MIP04163P"/>
    <property type="match status" value="1"/>
</dbReference>
<accession>A0A2G8LRA6</accession>
<feature type="compositionally biased region" description="Low complexity" evidence="9">
    <location>
        <begin position="184"/>
        <end position="195"/>
    </location>
</feature>